<evidence type="ECO:0000313" key="1">
    <source>
        <dbReference type="EMBL" id="TYS71123.1"/>
    </source>
</evidence>
<organism evidence="1 2">
    <name type="scientific">Sutcliffiella horikoshii</name>
    <dbReference type="NCBI Taxonomy" id="79883"/>
    <lineage>
        <taxon>Bacteria</taxon>
        <taxon>Bacillati</taxon>
        <taxon>Bacillota</taxon>
        <taxon>Bacilli</taxon>
        <taxon>Bacillales</taxon>
        <taxon>Bacillaceae</taxon>
        <taxon>Sutcliffiella</taxon>
    </lineage>
</organism>
<dbReference type="EMBL" id="VTET01000007">
    <property type="protein sequence ID" value="TYS71123.1"/>
    <property type="molecule type" value="Genomic_DNA"/>
</dbReference>
<protein>
    <submittedName>
        <fullName evidence="1">Uncharacterized protein</fullName>
    </submittedName>
</protein>
<comment type="caution">
    <text evidence="1">The sequence shown here is derived from an EMBL/GenBank/DDBJ whole genome shotgun (WGS) entry which is preliminary data.</text>
</comment>
<dbReference type="AlphaFoldDB" id="A0A5D4T693"/>
<name>A0A5D4T693_9BACI</name>
<dbReference type="OrthoDB" id="9934730at2"/>
<reference evidence="1 2" key="1">
    <citation type="submission" date="2019-08" db="EMBL/GenBank/DDBJ databases">
        <title>Bacillus genomes from the desert of Cuatro Cienegas, Coahuila.</title>
        <authorList>
            <person name="Olmedo-Alvarez G."/>
        </authorList>
    </citation>
    <scope>NUCLEOTIDE SEQUENCE [LARGE SCALE GENOMIC DNA]</scope>
    <source>
        <strain evidence="1 2">CH98b_3T</strain>
    </source>
</reference>
<dbReference type="Proteomes" id="UP000324517">
    <property type="component" value="Unassembled WGS sequence"/>
</dbReference>
<gene>
    <name evidence="1" type="ORF">FZC75_13885</name>
</gene>
<evidence type="ECO:0000313" key="2">
    <source>
        <dbReference type="Proteomes" id="UP000324517"/>
    </source>
</evidence>
<dbReference type="RefSeq" id="WP_148979735.1">
    <property type="nucleotide sequence ID" value="NZ_JBNILM010000005.1"/>
</dbReference>
<proteinExistence type="predicted"/>
<sequence>MTTTTADSKRKERTFTRAEMVDFAKKKLLKSNSEIEFVGLKHNILTCKINDKTFKVYISSSRDFEFMRKPPEHNPYRVSAWNKGSSNIFSSCDYYALLVKVDENTKYTTDSDEKIEGLFVSQNELNNWLSKKVNVPSGMINFYVHYSQVPGEGRMSIKVVDDREDPYLSLDYLYELGWKIR</sequence>
<accession>A0A5D4T693</accession>